<feature type="transmembrane region" description="Helical" evidence="1">
    <location>
        <begin position="130"/>
        <end position="155"/>
    </location>
</feature>
<evidence type="ECO:0000313" key="4">
    <source>
        <dbReference type="Proteomes" id="UP001195769"/>
    </source>
</evidence>
<dbReference type="PANTHER" id="PTHR40465:SF1">
    <property type="entry name" value="DUF6534 DOMAIN-CONTAINING PROTEIN"/>
    <property type="match status" value="1"/>
</dbReference>
<keyword evidence="1" id="KW-1133">Transmembrane helix</keyword>
<evidence type="ECO:0000259" key="2">
    <source>
        <dbReference type="Pfam" id="PF20152"/>
    </source>
</evidence>
<organism evidence="3 4">
    <name type="scientific">Suillus fuscotomentosus</name>
    <dbReference type="NCBI Taxonomy" id="1912939"/>
    <lineage>
        <taxon>Eukaryota</taxon>
        <taxon>Fungi</taxon>
        <taxon>Dikarya</taxon>
        <taxon>Basidiomycota</taxon>
        <taxon>Agaricomycotina</taxon>
        <taxon>Agaricomycetes</taxon>
        <taxon>Agaricomycetidae</taxon>
        <taxon>Boletales</taxon>
        <taxon>Suillineae</taxon>
        <taxon>Suillaceae</taxon>
        <taxon>Suillus</taxon>
    </lineage>
</organism>
<comment type="caution">
    <text evidence="3">The sequence shown here is derived from an EMBL/GenBank/DDBJ whole genome shotgun (WGS) entry which is preliminary data.</text>
</comment>
<dbReference type="Pfam" id="PF20152">
    <property type="entry name" value="DUF6534"/>
    <property type="match status" value="1"/>
</dbReference>
<dbReference type="GeneID" id="64665644"/>
<reference evidence="3" key="1">
    <citation type="journal article" date="2020" name="New Phytol.">
        <title>Comparative genomics reveals dynamic genome evolution in host specialist ectomycorrhizal fungi.</title>
        <authorList>
            <person name="Lofgren L.A."/>
            <person name="Nguyen N.H."/>
            <person name="Vilgalys R."/>
            <person name="Ruytinx J."/>
            <person name="Liao H.L."/>
            <person name="Branco S."/>
            <person name="Kuo A."/>
            <person name="LaButti K."/>
            <person name="Lipzen A."/>
            <person name="Andreopoulos W."/>
            <person name="Pangilinan J."/>
            <person name="Riley R."/>
            <person name="Hundley H."/>
            <person name="Na H."/>
            <person name="Barry K."/>
            <person name="Grigoriev I.V."/>
            <person name="Stajich J.E."/>
            <person name="Kennedy P.G."/>
        </authorList>
    </citation>
    <scope>NUCLEOTIDE SEQUENCE</scope>
    <source>
        <strain evidence="3">FC203</strain>
    </source>
</reference>
<evidence type="ECO:0000313" key="3">
    <source>
        <dbReference type="EMBL" id="KAG1908904.1"/>
    </source>
</evidence>
<feature type="transmembrane region" description="Helical" evidence="1">
    <location>
        <begin position="54"/>
        <end position="80"/>
    </location>
</feature>
<accession>A0AAD4EMG6</accession>
<feature type="transmembrane region" description="Helical" evidence="1">
    <location>
        <begin position="20"/>
        <end position="42"/>
    </location>
</feature>
<protein>
    <recommendedName>
        <fullName evidence="2">DUF6534 domain-containing protein</fullName>
    </recommendedName>
</protein>
<dbReference type="InterPro" id="IPR045339">
    <property type="entry name" value="DUF6534"/>
</dbReference>
<dbReference type="AlphaFoldDB" id="A0AAD4EMG6"/>
<keyword evidence="4" id="KW-1185">Reference proteome</keyword>
<feature type="transmembrane region" description="Helical" evidence="1">
    <location>
        <begin position="100"/>
        <end position="118"/>
    </location>
</feature>
<keyword evidence="1" id="KW-0472">Membrane</keyword>
<name>A0AAD4EMG6_9AGAM</name>
<feature type="transmembrane region" description="Helical" evidence="1">
    <location>
        <begin position="237"/>
        <end position="258"/>
    </location>
</feature>
<feature type="domain" description="DUF6534" evidence="2">
    <location>
        <begin position="178"/>
        <end position="262"/>
    </location>
</feature>
<proteinExistence type="predicted"/>
<dbReference type="PANTHER" id="PTHR40465">
    <property type="entry name" value="CHROMOSOME 1, WHOLE GENOME SHOTGUN SEQUENCE"/>
    <property type="match status" value="1"/>
</dbReference>
<sequence>MVFSSTQGPVTQVELGSTYGALFIGAIIAAILFGLTNVQAFIYFQTHRDTGRTFFKLVVLLLWILDAFHLIFIVHCIYYYLVTHFANIGALTEIVWSFKLQIIFDVPIIHGVQLLYAHRIWTVSKGRSRVLPITAGIFAVLSSSLSIPLLWALFQCHLFSDLIRVEWATYMALTVISCGDVLNASLLCYLLATSRTGFFITDSSIQKLIGLIIETGCLTSVCSMTAIITCAVMPKNYIFLSFECLLAKLYVNSFIALLNSRYYLQAKRDSTISFNSNVRHSVYLSERYFPSSQDERLKGEHFDHADNEVTVHPARPVQTGSCVSVDETEATASTCGDSRKISYLELV</sequence>
<gene>
    <name evidence="3" type="ORF">F5891DRAFT_32378</name>
</gene>
<dbReference type="Proteomes" id="UP001195769">
    <property type="component" value="Unassembled WGS sequence"/>
</dbReference>
<dbReference type="EMBL" id="JABBWK010000001">
    <property type="protein sequence ID" value="KAG1908904.1"/>
    <property type="molecule type" value="Genomic_DNA"/>
</dbReference>
<evidence type="ECO:0000256" key="1">
    <source>
        <dbReference type="SAM" id="Phobius"/>
    </source>
</evidence>
<keyword evidence="1" id="KW-0812">Transmembrane</keyword>
<feature type="transmembrane region" description="Helical" evidence="1">
    <location>
        <begin position="167"/>
        <end position="192"/>
    </location>
</feature>
<feature type="transmembrane region" description="Helical" evidence="1">
    <location>
        <begin position="208"/>
        <end position="231"/>
    </location>
</feature>
<dbReference type="RefSeq" id="XP_041234479.1">
    <property type="nucleotide sequence ID" value="XM_041371346.1"/>
</dbReference>